<dbReference type="EMBL" id="JJMJ01000122">
    <property type="protein sequence ID" value="PPS21938.1"/>
    <property type="molecule type" value="Genomic_DNA"/>
</dbReference>
<dbReference type="Gene3D" id="3.20.20.70">
    <property type="entry name" value="Aldolase class I"/>
    <property type="match status" value="1"/>
</dbReference>
<keyword evidence="5" id="KW-0411">Iron-sulfur</keyword>
<dbReference type="SFLD" id="SFLDG01067">
    <property type="entry name" value="SPASM/twitch_domain_containing"/>
    <property type="match status" value="1"/>
</dbReference>
<keyword evidence="3" id="KW-0479">Metal-binding</keyword>
<evidence type="ECO:0000313" key="8">
    <source>
        <dbReference type="Proteomes" id="UP000238924"/>
    </source>
</evidence>
<accession>A0ABX5B426</accession>
<evidence type="ECO:0000256" key="5">
    <source>
        <dbReference type="ARBA" id="ARBA00023014"/>
    </source>
</evidence>
<comment type="caution">
    <text evidence="7">The sequence shown here is derived from an EMBL/GenBank/DDBJ whole genome shotgun (WGS) entry which is preliminary data.</text>
</comment>
<protein>
    <recommendedName>
        <fullName evidence="6">Radical SAM core domain-containing protein</fullName>
    </recommendedName>
</protein>
<evidence type="ECO:0000256" key="4">
    <source>
        <dbReference type="ARBA" id="ARBA00023004"/>
    </source>
</evidence>
<dbReference type="PANTHER" id="PTHR11228">
    <property type="entry name" value="RADICAL SAM DOMAIN PROTEIN"/>
    <property type="match status" value="1"/>
</dbReference>
<dbReference type="SUPFAM" id="SSF102114">
    <property type="entry name" value="Radical SAM enzymes"/>
    <property type="match status" value="1"/>
</dbReference>
<dbReference type="PANTHER" id="PTHR11228:SF7">
    <property type="entry name" value="PQQA PEPTIDE CYCLASE"/>
    <property type="match status" value="1"/>
</dbReference>
<dbReference type="RefSeq" id="WP_104618545.1">
    <property type="nucleotide sequence ID" value="NZ_JJMJ01000122.1"/>
</dbReference>
<dbReference type="InterPro" id="IPR013785">
    <property type="entry name" value="Aldolase_TIM"/>
</dbReference>
<keyword evidence="4" id="KW-0408">Iron</keyword>
<dbReference type="InterPro" id="IPR058240">
    <property type="entry name" value="rSAM_sf"/>
</dbReference>
<keyword evidence="2" id="KW-0949">S-adenosyl-L-methionine</keyword>
<dbReference type="Pfam" id="PF04055">
    <property type="entry name" value="Radical_SAM"/>
    <property type="match status" value="1"/>
</dbReference>
<dbReference type="PROSITE" id="PS51918">
    <property type="entry name" value="RADICAL_SAM"/>
    <property type="match status" value="1"/>
</dbReference>
<evidence type="ECO:0000259" key="6">
    <source>
        <dbReference type="PROSITE" id="PS51918"/>
    </source>
</evidence>
<dbReference type="SFLD" id="SFLDS00029">
    <property type="entry name" value="Radical_SAM"/>
    <property type="match status" value="1"/>
</dbReference>
<dbReference type="InterPro" id="IPR007197">
    <property type="entry name" value="rSAM"/>
</dbReference>
<proteinExistence type="predicted"/>
<keyword evidence="8" id="KW-1185">Reference proteome</keyword>
<dbReference type="CDD" id="cd01335">
    <property type="entry name" value="Radical_SAM"/>
    <property type="match status" value="1"/>
</dbReference>
<name>A0ABX5B426_9SPIR</name>
<evidence type="ECO:0000256" key="1">
    <source>
        <dbReference type="ARBA" id="ARBA00001966"/>
    </source>
</evidence>
<organism evidence="7 8">
    <name type="scientific">Brachyspira murdochii</name>
    <dbReference type="NCBI Taxonomy" id="84378"/>
    <lineage>
        <taxon>Bacteria</taxon>
        <taxon>Pseudomonadati</taxon>
        <taxon>Spirochaetota</taxon>
        <taxon>Spirochaetia</taxon>
        <taxon>Brachyspirales</taxon>
        <taxon>Brachyspiraceae</taxon>
        <taxon>Brachyspira</taxon>
    </lineage>
</organism>
<evidence type="ECO:0000256" key="3">
    <source>
        <dbReference type="ARBA" id="ARBA00022723"/>
    </source>
</evidence>
<feature type="domain" description="Radical SAM core" evidence="6">
    <location>
        <begin position="16"/>
        <end position="172"/>
    </location>
</feature>
<evidence type="ECO:0000256" key="2">
    <source>
        <dbReference type="ARBA" id="ARBA00022691"/>
    </source>
</evidence>
<evidence type="ECO:0000313" key="7">
    <source>
        <dbReference type="EMBL" id="PPS21938.1"/>
    </source>
</evidence>
<gene>
    <name evidence="7" type="ORF">DJ52_07835</name>
</gene>
<comment type="cofactor">
    <cofactor evidence="1">
        <name>[4Fe-4S] cluster</name>
        <dbReference type="ChEBI" id="CHEBI:49883"/>
    </cofactor>
</comment>
<reference evidence="7 8" key="1">
    <citation type="submission" date="2014-04" db="EMBL/GenBank/DDBJ databases">
        <title>Whole genome sequence of 'Brachyspira hampsonii' D13-03603F2.</title>
        <authorList>
            <person name="Patterson A.H."/>
            <person name="Chaban B."/>
            <person name="Fernando C."/>
            <person name="Harding J.C."/>
            <person name="Hill J.E."/>
        </authorList>
    </citation>
    <scope>NUCLEOTIDE SEQUENCE [LARGE SCALE GENOMIC DNA]</scope>
    <source>
        <strain evidence="7 8">D13-03603F2</strain>
    </source>
</reference>
<dbReference type="Proteomes" id="UP000238924">
    <property type="component" value="Unassembled WGS sequence"/>
</dbReference>
<sequence length="172" mass="20343">MINFNSEDIQFFGNTNNKVFHINLSLSEYCNYQCSYCAAQVPPANKNSIFLSYEKIIETLNRFFIFDADEYFIVLVGGEPTIHPNFLDIVKYINNINKKIYLYIITNATRNVDYFRILFNNANNIKLILKISIHLEYTKFDHIKEIIILYNKFYNDNTNIIIAFMVHPLLKK</sequence>
<dbReference type="InterPro" id="IPR050377">
    <property type="entry name" value="Radical_SAM_PqqE_MftC-like"/>
</dbReference>